<sequence length="187" mass="19324">MAGALLCLAVAGCSPVVTQSAGEFAASGPETHEVMTETVSVAALHVEVPADWTDVSATRGSEVYPVAYALDSSSTTSSLRFSPDYHDATTVSEAVDQVTDGDEPGPTVSGYVNGGSATAQPYPGVASARTAEQSYETESGVPMFVHYWFLEDASTGTIYAVEFRGEDIAENAALVETIDASIALGDA</sequence>
<evidence type="ECO:0000313" key="2">
    <source>
        <dbReference type="Proteomes" id="UP001597492"/>
    </source>
</evidence>
<evidence type="ECO:0000313" key="1">
    <source>
        <dbReference type="EMBL" id="MFD2758700.1"/>
    </source>
</evidence>
<accession>A0ABW5UZ45</accession>
<proteinExistence type="predicted"/>
<dbReference type="EMBL" id="JBHUNE010000007">
    <property type="protein sequence ID" value="MFD2758700.1"/>
    <property type="molecule type" value="Genomic_DNA"/>
</dbReference>
<evidence type="ECO:0008006" key="3">
    <source>
        <dbReference type="Google" id="ProtNLM"/>
    </source>
</evidence>
<comment type="caution">
    <text evidence="1">The sequence shown here is derived from an EMBL/GenBank/DDBJ whole genome shotgun (WGS) entry which is preliminary data.</text>
</comment>
<dbReference type="Proteomes" id="UP001597492">
    <property type="component" value="Unassembled WGS sequence"/>
</dbReference>
<organism evidence="1 2">
    <name type="scientific">Gulosibacter faecalis</name>
    <dbReference type="NCBI Taxonomy" id="272240"/>
    <lineage>
        <taxon>Bacteria</taxon>
        <taxon>Bacillati</taxon>
        <taxon>Actinomycetota</taxon>
        <taxon>Actinomycetes</taxon>
        <taxon>Micrococcales</taxon>
        <taxon>Microbacteriaceae</taxon>
        <taxon>Gulosibacter</taxon>
    </lineage>
</organism>
<reference evidence="2" key="1">
    <citation type="journal article" date="2019" name="Int. J. Syst. Evol. Microbiol.">
        <title>The Global Catalogue of Microorganisms (GCM) 10K type strain sequencing project: providing services to taxonomists for standard genome sequencing and annotation.</title>
        <authorList>
            <consortium name="The Broad Institute Genomics Platform"/>
            <consortium name="The Broad Institute Genome Sequencing Center for Infectious Disease"/>
            <person name="Wu L."/>
            <person name="Ma J."/>
        </authorList>
    </citation>
    <scope>NUCLEOTIDE SEQUENCE [LARGE SCALE GENOMIC DNA]</scope>
    <source>
        <strain evidence="2">TISTR 1514</strain>
    </source>
</reference>
<protein>
    <recommendedName>
        <fullName evidence="3">Lipoprotein LpqN</fullName>
    </recommendedName>
</protein>
<gene>
    <name evidence="1" type="ORF">ACFSW7_09975</name>
</gene>
<name>A0ABW5UZ45_9MICO</name>
<keyword evidence="2" id="KW-1185">Reference proteome</keyword>